<feature type="compositionally biased region" description="Basic and acidic residues" evidence="1">
    <location>
        <begin position="36"/>
        <end position="60"/>
    </location>
</feature>
<dbReference type="Proteomes" id="UP000824540">
    <property type="component" value="Unassembled WGS sequence"/>
</dbReference>
<dbReference type="AlphaFoldDB" id="A0A8T2PQF1"/>
<keyword evidence="3" id="KW-1185">Reference proteome</keyword>
<evidence type="ECO:0000313" key="2">
    <source>
        <dbReference type="EMBL" id="KAG9353531.1"/>
    </source>
</evidence>
<feature type="region of interest" description="Disordered" evidence="1">
    <location>
        <begin position="1"/>
        <end position="60"/>
    </location>
</feature>
<name>A0A8T2PQF1_9TELE</name>
<protein>
    <submittedName>
        <fullName evidence="2">Uncharacterized protein</fullName>
    </submittedName>
</protein>
<evidence type="ECO:0000256" key="1">
    <source>
        <dbReference type="SAM" id="MobiDB-lite"/>
    </source>
</evidence>
<sequence>MADTCSARMNTFSLRAGPGLEPAGSGGERQICVSTERGREGERERERERGREGERETEGRREGGEYLVMCALSSVREESREQQMAFLPPSLLLSPSFPLLPPSHFPPPLEGQCPGISSTSVHVSYPPPGRLASETNPRQHTLVEIQEHCLSVFPRLRACLSVCLLSSASSLNSISASPIVYNGTGQLRGFLSEMCALRRGQASYVSGDSGSSKILLKGFICERGREGGREKEREE</sequence>
<comment type="caution">
    <text evidence="2">The sequence shown here is derived from an EMBL/GenBank/DDBJ whole genome shotgun (WGS) entry which is preliminary data.</text>
</comment>
<accession>A0A8T2PQF1</accession>
<proteinExistence type="predicted"/>
<gene>
    <name evidence="2" type="ORF">JZ751_011647</name>
</gene>
<dbReference type="EMBL" id="JAFBMS010000003">
    <property type="protein sequence ID" value="KAG9353531.1"/>
    <property type="molecule type" value="Genomic_DNA"/>
</dbReference>
<reference evidence="2" key="1">
    <citation type="thesis" date="2021" institute="BYU ScholarsArchive" country="Provo, UT, USA">
        <title>Applications of and Algorithms for Genome Assembly and Genomic Analyses with an Emphasis on Marine Teleosts.</title>
        <authorList>
            <person name="Pickett B.D."/>
        </authorList>
    </citation>
    <scope>NUCLEOTIDE SEQUENCE</scope>
    <source>
        <strain evidence="2">HI-2016</strain>
    </source>
</reference>
<organism evidence="2 3">
    <name type="scientific">Albula glossodonta</name>
    <name type="common">roundjaw bonefish</name>
    <dbReference type="NCBI Taxonomy" id="121402"/>
    <lineage>
        <taxon>Eukaryota</taxon>
        <taxon>Metazoa</taxon>
        <taxon>Chordata</taxon>
        <taxon>Craniata</taxon>
        <taxon>Vertebrata</taxon>
        <taxon>Euteleostomi</taxon>
        <taxon>Actinopterygii</taxon>
        <taxon>Neopterygii</taxon>
        <taxon>Teleostei</taxon>
        <taxon>Albuliformes</taxon>
        <taxon>Albulidae</taxon>
        <taxon>Albula</taxon>
    </lineage>
</organism>
<evidence type="ECO:0000313" key="3">
    <source>
        <dbReference type="Proteomes" id="UP000824540"/>
    </source>
</evidence>